<dbReference type="Proteomes" id="UP001626550">
    <property type="component" value="Unassembled WGS sequence"/>
</dbReference>
<organism evidence="1 2">
    <name type="scientific">Cichlidogyrus casuarinus</name>
    <dbReference type="NCBI Taxonomy" id="1844966"/>
    <lineage>
        <taxon>Eukaryota</taxon>
        <taxon>Metazoa</taxon>
        <taxon>Spiralia</taxon>
        <taxon>Lophotrochozoa</taxon>
        <taxon>Platyhelminthes</taxon>
        <taxon>Monogenea</taxon>
        <taxon>Monopisthocotylea</taxon>
        <taxon>Dactylogyridea</taxon>
        <taxon>Ancyrocephalidae</taxon>
        <taxon>Cichlidogyrus</taxon>
    </lineage>
</organism>
<gene>
    <name evidence="1" type="ORF">Ciccas_002284</name>
</gene>
<proteinExistence type="predicted"/>
<sequence>MGVLENFNFLFEEGEEMQTPVAAPPEVLLEAMHWHLCLTKKLLILHKYLISQLISLQNLHVDSERQKSSRKPTQNMVAAMYGLPGVREFLLYNAIEGQIIVLNEFTRLLGLVARCPWQQALQTSEFLLQTHETPSIFGYMNSCCQQPKLLWSREDFLQTVRKKYRSRLKVPRTVSFTHVINSLINDLTFYSFKTKDLSQEEKNLLKNNLPFSQIALCLTGINTKTSEPCLMLTQVLTFMLTQFILCSEITSTMDGEVRRLISRMNNTLNESCPNSWKLRGSSYHLLSVSTIIQASKLCFNTAKRVQNTVDKFLKEVDKHVDDVRSWLCREGTLKENHLETILSVYGQPLLRENGPLITPLLVGLHYCDSLPLTEKMRYPLFRLSPLFMVLWNTVDWDTHVDNLLTALLCLKNLEREHNGASGDMKQTNERQMFSYLLQILATSTADNKDLSRVHEFVSKCLNA</sequence>
<dbReference type="AlphaFoldDB" id="A0ABD2QIN7"/>
<accession>A0ABD2QIN7</accession>
<evidence type="ECO:0000313" key="1">
    <source>
        <dbReference type="EMBL" id="KAL3319057.1"/>
    </source>
</evidence>
<name>A0ABD2QIN7_9PLAT</name>
<evidence type="ECO:0000313" key="2">
    <source>
        <dbReference type="Proteomes" id="UP001626550"/>
    </source>
</evidence>
<protein>
    <submittedName>
        <fullName evidence="1">Uncharacterized protein</fullName>
    </submittedName>
</protein>
<keyword evidence="2" id="KW-1185">Reference proteome</keyword>
<reference evidence="1 2" key="1">
    <citation type="submission" date="2024-11" db="EMBL/GenBank/DDBJ databases">
        <title>Adaptive evolution of stress response genes in parasites aligns with host niche diversity.</title>
        <authorList>
            <person name="Hahn C."/>
            <person name="Resl P."/>
        </authorList>
    </citation>
    <scope>NUCLEOTIDE SEQUENCE [LARGE SCALE GENOMIC DNA]</scope>
    <source>
        <strain evidence="1">EGGRZ-B1_66</strain>
        <tissue evidence="1">Body</tissue>
    </source>
</reference>
<comment type="caution">
    <text evidence="1">The sequence shown here is derived from an EMBL/GenBank/DDBJ whole genome shotgun (WGS) entry which is preliminary data.</text>
</comment>
<dbReference type="EMBL" id="JBJKFK010000175">
    <property type="protein sequence ID" value="KAL3319057.1"/>
    <property type="molecule type" value="Genomic_DNA"/>
</dbReference>